<dbReference type="Proteomes" id="UP000252139">
    <property type="component" value="Unassembled WGS sequence"/>
</dbReference>
<keyword evidence="2" id="KW-1185">Reference proteome</keyword>
<name>A0A367JHW8_RHIAZ</name>
<evidence type="ECO:0000313" key="1">
    <source>
        <dbReference type="EMBL" id="RCH89475.1"/>
    </source>
</evidence>
<feature type="non-terminal residue" evidence="1">
    <location>
        <position position="89"/>
    </location>
</feature>
<accession>A0A367JHW8</accession>
<proteinExistence type="predicted"/>
<organism evidence="1 2">
    <name type="scientific">Rhizopus azygosporus</name>
    <name type="common">Rhizopus microsporus var. azygosporus</name>
    <dbReference type="NCBI Taxonomy" id="86630"/>
    <lineage>
        <taxon>Eukaryota</taxon>
        <taxon>Fungi</taxon>
        <taxon>Fungi incertae sedis</taxon>
        <taxon>Mucoromycota</taxon>
        <taxon>Mucoromycotina</taxon>
        <taxon>Mucoromycetes</taxon>
        <taxon>Mucorales</taxon>
        <taxon>Mucorineae</taxon>
        <taxon>Rhizopodaceae</taxon>
        <taxon>Rhizopus</taxon>
    </lineage>
</organism>
<comment type="caution">
    <text evidence="1">The sequence shown here is derived from an EMBL/GenBank/DDBJ whole genome shotgun (WGS) entry which is preliminary data.</text>
</comment>
<dbReference type="AlphaFoldDB" id="A0A367JHW8"/>
<evidence type="ECO:0000313" key="2">
    <source>
        <dbReference type="Proteomes" id="UP000252139"/>
    </source>
</evidence>
<gene>
    <name evidence="1" type="ORF">CU097_011770</name>
</gene>
<sequence length="89" mass="10064">MPAPNDSPKPNDIIINDDNLIQHIKNKILSMRLESVPSVALLYFSTSGWCDFNAHHEKKLSGFTSSFPCLSGQYGYLFQGLFEEDQQDI</sequence>
<reference evidence="1 2" key="1">
    <citation type="journal article" date="2018" name="G3 (Bethesda)">
        <title>Phylogenetic and Phylogenomic Definition of Rhizopus Species.</title>
        <authorList>
            <person name="Gryganskyi A.P."/>
            <person name="Golan J."/>
            <person name="Dolatabadi S."/>
            <person name="Mondo S."/>
            <person name="Robb S."/>
            <person name="Idnurm A."/>
            <person name="Muszewska A."/>
            <person name="Steczkiewicz K."/>
            <person name="Masonjones S."/>
            <person name="Liao H.L."/>
            <person name="Gajdeczka M.T."/>
            <person name="Anike F."/>
            <person name="Vuek A."/>
            <person name="Anishchenko I.M."/>
            <person name="Voigt K."/>
            <person name="de Hoog G.S."/>
            <person name="Smith M.E."/>
            <person name="Heitman J."/>
            <person name="Vilgalys R."/>
            <person name="Stajich J.E."/>
        </authorList>
    </citation>
    <scope>NUCLEOTIDE SEQUENCE [LARGE SCALE GENOMIC DNA]</scope>
    <source>
        <strain evidence="1 2">CBS 357.93</strain>
    </source>
</reference>
<protein>
    <submittedName>
        <fullName evidence="1">Uncharacterized protein</fullName>
    </submittedName>
</protein>
<dbReference type="EMBL" id="PJQL01001282">
    <property type="protein sequence ID" value="RCH89475.1"/>
    <property type="molecule type" value="Genomic_DNA"/>
</dbReference>